<feature type="coiled-coil region" evidence="1">
    <location>
        <begin position="2151"/>
        <end position="2220"/>
    </location>
</feature>
<protein>
    <submittedName>
        <fullName evidence="4">Coiled-coil domain-containing protein 158</fullName>
    </submittedName>
</protein>
<organism evidence="4 5">
    <name type="scientific">Stylophora pistillata</name>
    <name type="common">Smooth cauliflower coral</name>
    <dbReference type="NCBI Taxonomy" id="50429"/>
    <lineage>
        <taxon>Eukaryota</taxon>
        <taxon>Metazoa</taxon>
        <taxon>Cnidaria</taxon>
        <taxon>Anthozoa</taxon>
        <taxon>Hexacorallia</taxon>
        <taxon>Scleractinia</taxon>
        <taxon>Astrocoeniina</taxon>
        <taxon>Pocilloporidae</taxon>
        <taxon>Stylophora</taxon>
    </lineage>
</organism>
<feature type="transmembrane region" description="Helical" evidence="3">
    <location>
        <begin position="655"/>
        <end position="683"/>
    </location>
</feature>
<feature type="compositionally biased region" description="Basic and acidic residues" evidence="2">
    <location>
        <begin position="2365"/>
        <end position="2374"/>
    </location>
</feature>
<accession>A0A2B4R9Q7</accession>
<dbReference type="Pfam" id="PF15921">
    <property type="entry name" value="CCDC158"/>
    <property type="match status" value="1"/>
</dbReference>
<feature type="region of interest" description="Disordered" evidence="2">
    <location>
        <begin position="2294"/>
        <end position="2317"/>
    </location>
</feature>
<gene>
    <name evidence="4" type="primary">Ccdc158</name>
    <name evidence="4" type="ORF">AWC38_SpisGene22365</name>
</gene>
<feature type="region of interest" description="Disordered" evidence="2">
    <location>
        <begin position="2539"/>
        <end position="2627"/>
    </location>
</feature>
<evidence type="ECO:0000256" key="3">
    <source>
        <dbReference type="SAM" id="Phobius"/>
    </source>
</evidence>
<keyword evidence="5" id="KW-1185">Reference proteome</keyword>
<keyword evidence="3" id="KW-0812">Transmembrane</keyword>
<dbReference type="InterPro" id="IPR012334">
    <property type="entry name" value="Pectin_lyas_fold"/>
</dbReference>
<dbReference type="Gene3D" id="2.160.20.10">
    <property type="entry name" value="Single-stranded right-handed beta-helix, Pectin lyase-like"/>
    <property type="match status" value="1"/>
</dbReference>
<keyword evidence="3" id="KW-0472">Membrane</keyword>
<sequence>MFTFLGPTSVQLTITNTLFSTSNEALNYDDRDNSYAIRLMIPSLKHFNISKAVIQLDNNEFLHRSASYFVLLFEGFKNVTVRRSLFRNCHVSAYKGERSFLRTGLYYEPTAGAISVLFDPDIPDSLGCVKSHSAKGKHPSWYYRSHVLFENTKFEGNLGFEVGAVHISNGWTKFRRCVFRDNFGIRRSGHVHSAYGTGRVEFEHCSFSRTKESGTTVSKGSQFDKGVFLYSESGGPLILENTSMTSLTFNRSTYPIVDISSGGFVHMDEKSGMKCNKGEALLLENGTHFQYTEKNESICVLNVTVLKYSCKPCHPGYYSLQKGVSEGLFVASRADCHPCPFGATCIESNIAAKPNFWGYVTPALYLLTKPPILRTLGKQIFWFKKTYEDQSRDEVHGIIGGEHSESGFLKITFYFYQAAETLIVSSVEELIGKFSFIHFVISAYNFHVQSINQGLGCPFAGLTAVTKELFLSGTVFLTMANLVFIYAVHRVVNMSLGREKPSLISYMAVVIEVLLLGYERLAETALKLMHCVPIGFGKKLFIDANVSCMQWWQYLLLAYIVIFLVPFIVVLYWGSFKLYRSSITAGEFVAASMIPLPFFIYWLLKTILNRRGEESSDQQVVNTDVLNILHGPFRPPTHNDNGTLYWESVLIGRRLILLACGAFITDVMLRMVLLSAACLLITLQHVLKNPYRHPLANNAETLSLVTLSLIAIINLAKATPLSFGITTDGPSGAYLKGLEWFEKLLSRVEIRVNHEGEALKSLMAGENILIPALFILALSNKSSGSSKANVYVSLYGCDTETCGSQSHPCLSIAQAVQRVSYGGNIYLDGNGTKKRPYGCNDGGNILMNHPGIHVNKSFTVKGFSSTPHVSCTGGFHFQKINEEQLTFALVLSGIDFRQTPLQCNDCQRITIHNCSFHNASRALAIKIQNISSFQLDLQGSSAFRNNSECINILLFKTTERKSCDVTIKIKDTFFEKNGLRRGSHTGKGVIKIKSVAEKYSGPVYIHIFCRKVKSSYNEGPFLDLDVSSAITNEIFEDVELHHNGNGLKKQKYSLRRLYFSHARETKAKFISLNCHNNLKEQCIVVQSDRADIVIQDSFFYNQSAHSESSGSSLSLAANINASLRIVNSNFINNEAGAGGSIYANSKHGLLHVNLTNVTFTKCKARYGCAISIGRTPKGPPRSHWGPHRLYLTLKNVTVQQWGGNHGPQTHRCMAIEVILDGGIVTLEGSTFTKKILTRVETAAGSCADEDGVKDSGAGSESSEVCFHRLSFDLPDIPDIPSPLMRPPKSGMQTVTTESNAHLLLSTASADRNDTASNSGGAENLKPPDGVDSMIRTQVGRQVDRVFVGAMNDLHGHLISKASEVDQLRVDLAKMERREREILSRISRPTSMPATTLPTTQYSSIGPTYGASLRTGELGGRTVGYPSSGVANIGAEFGIRQSSAQIDELKKKLKMTTELCAKQDTYYREVIVELENRLKETIAGRDHVLALRENEAAGQLQLIHQLEAGLRKQQQAIDAKDQTLTKMESDMRKLEVELAHHKVFLDKVRRISLEEEKKRFRSGLVTSALENNVSVGQIGDTLVEILQKCLFDDDNEKKTLQSKLERVETDLKCGKERMDATQDELQRDYKARISKLEEEHNQALDSSANKAVQLRKELDSLQEETDKLRGQHQIEVSALDDKVKCLQLELEKTRKASHEISLQLETKIKGLESTIRELTAELQVVKEEKQNLLARVSQEQANVISVNEKLKAIEKLRQETETRNESLSKELAVLRETWREEANSLRTDISEKDKLMKDIREESAKLRESEVERAINQEREKANARLDGLLNELTKSNQGISTLTADLEGKKLELSKQWEENIKLRDDVDLRTKEMNLIIEEKLRLAAELEKRHDENVNLRREVEELSRTLEAKSKDLSEVENFVGKLQTQLNEREKAIENFQVQGTNLAEIIERNSQTGDSLQREREQLIRTLEDRISEVEEMKSHREILAKKLRAKDKRVKEMEEERNTIKNSLNIKQEELDALMEDRSNIMAELKLRQIEVTKLKEENSSLSSLIEGQHGEREKEITKLLSRLKGSEQDLALTRKLLKTKGDMSGKAVRVAGAMQEEVTAKRGELDAMQNKIHWLTESLNNVSKDARYYERKSIEFSETSEKLAVRRDQLEFELRKVREQKDEYKKQVNHMEQALEKAALKHADSQGIIEKMEQEMARLKLKHSLEMKELERTSNASLPVKPEAATLFELLTKLNTGFRWPPLTTPANYTNVLLTQKTGLPQPLPTLLPLSQGSQSELADLENRQLAQSGPSRETSEASSKKNDEVTDDLKSLLHEVRSLISSFQAHVSQTATPAKTPNAPSASQAPLTERALLDDGPVRPDEPYVGESGQQRAPGEATSDNKNSGTSSESEKQGQARNCDRKDRGATHKGHLRPKPIISRGHRQEFNREEASSVSTDLNLRVSSRYDFDEVSDDFAIPLHSSSPKRGDIASNDAFSESSQTLDRLPSPLSSSIHSEQSDVTSLLMDQSTSTADTIISRDILNAARSWKPKSSASLTTSSQLSSNEMSDVAPLPISKSRLLPLSQNEVRRNRKTESTRRTSVRQKREDFTSGQQSDGVYTAAQEPAGKKSSDGEPVYRRAEMILRSLAQTGEQLTRKNREIKHLLKEQDRRIKKCRKNEDHMHALLS</sequence>
<evidence type="ECO:0000313" key="5">
    <source>
        <dbReference type="Proteomes" id="UP000225706"/>
    </source>
</evidence>
<dbReference type="Proteomes" id="UP000225706">
    <property type="component" value="Unassembled WGS sequence"/>
</dbReference>
<dbReference type="PANTHER" id="PTHR47615">
    <property type="entry name" value="COILED-COIL DOMAIN-CONTAINING PROTEIN 158"/>
    <property type="match status" value="1"/>
</dbReference>
<feature type="coiled-coil region" evidence="1">
    <location>
        <begin position="1596"/>
        <end position="1831"/>
    </location>
</feature>
<comment type="caution">
    <text evidence="4">The sequence shown here is derived from an EMBL/GenBank/DDBJ whole genome shotgun (WGS) entry which is preliminary data.</text>
</comment>
<feature type="compositionally biased region" description="Low complexity" evidence="2">
    <location>
        <begin position="2543"/>
        <end position="2555"/>
    </location>
</feature>
<feature type="compositionally biased region" description="Basic and acidic residues" evidence="2">
    <location>
        <begin position="2305"/>
        <end position="2317"/>
    </location>
</feature>
<evidence type="ECO:0000313" key="4">
    <source>
        <dbReference type="EMBL" id="PFX13543.1"/>
    </source>
</evidence>
<feature type="transmembrane region" description="Helical" evidence="3">
    <location>
        <begin position="585"/>
        <end position="604"/>
    </location>
</feature>
<evidence type="ECO:0000256" key="1">
    <source>
        <dbReference type="SAM" id="Coils"/>
    </source>
</evidence>
<feature type="coiled-coil region" evidence="1">
    <location>
        <begin position="1509"/>
        <end position="1536"/>
    </location>
</feature>
<feature type="region of interest" description="Disordered" evidence="2">
    <location>
        <begin position="2365"/>
        <end position="2448"/>
    </location>
</feature>
<dbReference type="STRING" id="50429.A0A2B4R9Q7"/>
<reference evidence="5" key="1">
    <citation type="journal article" date="2017" name="bioRxiv">
        <title>Comparative analysis of the genomes of Stylophora pistillata and Acropora digitifera provides evidence for extensive differences between species of corals.</title>
        <authorList>
            <person name="Voolstra C.R."/>
            <person name="Li Y."/>
            <person name="Liew Y.J."/>
            <person name="Baumgarten S."/>
            <person name="Zoccola D."/>
            <person name="Flot J.-F."/>
            <person name="Tambutte S."/>
            <person name="Allemand D."/>
            <person name="Aranda M."/>
        </authorList>
    </citation>
    <scope>NUCLEOTIDE SEQUENCE [LARGE SCALE GENOMIC DNA]</scope>
</reference>
<dbReference type="PANTHER" id="PTHR47615:SF1">
    <property type="entry name" value="COILED-COIL DOMAIN-CONTAINING PROTEIN 158"/>
    <property type="match status" value="1"/>
</dbReference>
<evidence type="ECO:0000256" key="2">
    <source>
        <dbReference type="SAM" id="MobiDB-lite"/>
    </source>
</evidence>
<feature type="compositionally biased region" description="Polar residues" evidence="2">
    <location>
        <begin position="1310"/>
        <end position="1320"/>
    </location>
</feature>
<name>A0A2B4R9Q7_STYPI</name>
<dbReference type="OrthoDB" id="5990401at2759"/>
<feature type="region of interest" description="Disordered" evidence="2">
    <location>
        <begin position="2468"/>
        <end position="2508"/>
    </location>
</feature>
<feature type="transmembrane region" description="Helical" evidence="3">
    <location>
        <begin position="551"/>
        <end position="573"/>
    </location>
</feature>
<feature type="compositionally biased region" description="Basic and acidic residues" evidence="2">
    <location>
        <begin position="2434"/>
        <end position="2443"/>
    </location>
</feature>
<dbReference type="InterPro" id="IPR031809">
    <property type="entry name" value="CCDC158"/>
</dbReference>
<keyword evidence="1" id="KW-0175">Coiled coil</keyword>
<feature type="coiled-coil region" evidence="1">
    <location>
        <begin position="1888"/>
        <end position="2034"/>
    </location>
</feature>
<feature type="compositionally biased region" description="Basic and acidic residues" evidence="2">
    <location>
        <begin position="2617"/>
        <end position="2627"/>
    </location>
</feature>
<dbReference type="EMBL" id="LSMT01000951">
    <property type="protein sequence ID" value="PFX13543.1"/>
    <property type="molecule type" value="Genomic_DNA"/>
</dbReference>
<feature type="compositionally biased region" description="Polar residues" evidence="2">
    <location>
        <begin position="2390"/>
        <end position="2400"/>
    </location>
</feature>
<dbReference type="SUPFAM" id="SSF51126">
    <property type="entry name" value="Pectin lyase-like"/>
    <property type="match status" value="2"/>
</dbReference>
<dbReference type="InterPro" id="IPR011050">
    <property type="entry name" value="Pectin_lyase_fold/virulence"/>
</dbReference>
<feature type="compositionally biased region" description="Basic and acidic residues" evidence="2">
    <location>
        <begin position="2578"/>
        <end position="2600"/>
    </location>
</feature>
<feature type="compositionally biased region" description="Polar residues" evidence="2">
    <location>
        <begin position="2485"/>
        <end position="2508"/>
    </location>
</feature>
<feature type="coiled-coil region" evidence="1">
    <location>
        <begin position="2638"/>
        <end position="2669"/>
    </location>
</feature>
<feature type="compositionally biased region" description="Basic and acidic residues" evidence="2">
    <location>
        <begin position="2401"/>
        <end position="2418"/>
    </location>
</feature>
<feature type="region of interest" description="Disordered" evidence="2">
    <location>
        <begin position="1310"/>
        <end position="1332"/>
    </location>
</feature>
<proteinExistence type="predicted"/>
<keyword evidence="3" id="KW-1133">Transmembrane helix</keyword>
<feature type="transmembrane region" description="Helical" evidence="3">
    <location>
        <begin position="469"/>
        <end position="489"/>
    </location>
</feature>
<feature type="coiled-coil region" evidence="1">
    <location>
        <begin position="1357"/>
        <end position="1384"/>
    </location>
</feature>